<evidence type="ECO:0000256" key="3">
    <source>
        <dbReference type="ARBA" id="ARBA00022833"/>
    </source>
</evidence>
<dbReference type="PANTHER" id="PTHR37445">
    <property type="entry name" value="PROTEIN CBG24663"/>
    <property type="match status" value="1"/>
</dbReference>
<dbReference type="AlphaFoldDB" id="A0AAV0W6E9"/>
<comment type="caution">
    <text evidence="7">The sequence shown here is derived from an EMBL/GenBank/DDBJ whole genome shotgun (WGS) entry which is preliminary data.</text>
</comment>
<evidence type="ECO:0000313" key="7">
    <source>
        <dbReference type="EMBL" id="CAI6351337.1"/>
    </source>
</evidence>
<evidence type="ECO:0000256" key="4">
    <source>
        <dbReference type="PROSITE-ProRule" id="PRU00146"/>
    </source>
</evidence>
<evidence type="ECO:0000259" key="6">
    <source>
        <dbReference type="PROSITE" id="PS50016"/>
    </source>
</evidence>
<dbReference type="Gene3D" id="3.30.40.10">
    <property type="entry name" value="Zinc/RING finger domain, C3HC4 (zinc finger)"/>
    <property type="match status" value="1"/>
</dbReference>
<dbReference type="InterPro" id="IPR011011">
    <property type="entry name" value="Znf_FYVE_PHD"/>
</dbReference>
<evidence type="ECO:0000256" key="5">
    <source>
        <dbReference type="SAM" id="Coils"/>
    </source>
</evidence>
<keyword evidence="3" id="KW-0862">Zinc</keyword>
<dbReference type="InterPro" id="IPR013083">
    <property type="entry name" value="Znf_RING/FYVE/PHD"/>
</dbReference>
<evidence type="ECO:0000256" key="2">
    <source>
        <dbReference type="ARBA" id="ARBA00022771"/>
    </source>
</evidence>
<dbReference type="PANTHER" id="PTHR37445:SF3">
    <property type="entry name" value="ZINC FINGER PHD-TYPE DOMAIN-CONTAINING PROTEIN"/>
    <property type="match status" value="1"/>
</dbReference>
<dbReference type="InterPro" id="IPR019786">
    <property type="entry name" value="Zinc_finger_PHD-type_CS"/>
</dbReference>
<protein>
    <recommendedName>
        <fullName evidence="6">PHD-type domain-containing protein</fullName>
    </recommendedName>
</protein>
<organism evidence="7 9">
    <name type="scientific">Macrosiphum euphorbiae</name>
    <name type="common">potato aphid</name>
    <dbReference type="NCBI Taxonomy" id="13131"/>
    <lineage>
        <taxon>Eukaryota</taxon>
        <taxon>Metazoa</taxon>
        <taxon>Ecdysozoa</taxon>
        <taxon>Arthropoda</taxon>
        <taxon>Hexapoda</taxon>
        <taxon>Insecta</taxon>
        <taxon>Pterygota</taxon>
        <taxon>Neoptera</taxon>
        <taxon>Paraneoptera</taxon>
        <taxon>Hemiptera</taxon>
        <taxon>Sternorrhyncha</taxon>
        <taxon>Aphidomorpha</taxon>
        <taxon>Aphidoidea</taxon>
        <taxon>Aphididae</taxon>
        <taxon>Macrosiphini</taxon>
        <taxon>Macrosiphum</taxon>
    </lineage>
</organism>
<evidence type="ECO:0000313" key="8">
    <source>
        <dbReference type="EMBL" id="CAI6372437.1"/>
    </source>
</evidence>
<dbReference type="Proteomes" id="UP001160148">
    <property type="component" value="Unassembled WGS sequence"/>
</dbReference>
<accession>A0AAV0W6E9</accession>
<evidence type="ECO:0000313" key="9">
    <source>
        <dbReference type="Proteomes" id="UP001160148"/>
    </source>
</evidence>
<dbReference type="PROSITE" id="PS50016">
    <property type="entry name" value="ZF_PHD_2"/>
    <property type="match status" value="1"/>
</dbReference>
<dbReference type="CDD" id="cd15489">
    <property type="entry name" value="PHD_SF"/>
    <property type="match status" value="1"/>
</dbReference>
<dbReference type="EMBL" id="CARXXK010001030">
    <property type="protein sequence ID" value="CAI6372437.1"/>
    <property type="molecule type" value="Genomic_DNA"/>
</dbReference>
<gene>
    <name evidence="8" type="ORF">MEUPH1_LOCUS26310</name>
    <name evidence="7" type="ORF">MEUPH1_LOCUS7693</name>
</gene>
<keyword evidence="1" id="KW-0479">Metal-binding</keyword>
<keyword evidence="5" id="KW-0175">Coiled coil</keyword>
<sequence>MGLCVTCAVSIKRGQNDSITCSSCSKLYHLTCASLKQDDIDYLNSLNKSWSCVTCTKKSKNIISVTGNSIQPLTSLSTTEPDLKLIISHLDNLRAEQAKLIDLVNAQNEKLNSFDNKFHEIFSQLSSIKNENSVLRNDLTDIKNRVDLLESAAPKSNDNHDMFAEFIDRQNRSKNIIIFNVHEQSSHDNITDTDSITRIFNKLGTDIKPIKISRLGKPNNKSRPLKIELQAASEVFKILGLSRNLKSDQNFKDIRLTSDKSPYQREFLRDLRNQLSARISKGEPNLTIKYYKGQPTIVSTAVQKN</sequence>
<evidence type="ECO:0000256" key="1">
    <source>
        <dbReference type="ARBA" id="ARBA00022723"/>
    </source>
</evidence>
<keyword evidence="9" id="KW-1185">Reference proteome</keyword>
<dbReference type="SUPFAM" id="SSF57903">
    <property type="entry name" value="FYVE/PHD zinc finger"/>
    <property type="match status" value="1"/>
</dbReference>
<dbReference type="SMART" id="SM00249">
    <property type="entry name" value="PHD"/>
    <property type="match status" value="1"/>
</dbReference>
<keyword evidence="2 4" id="KW-0863">Zinc-finger</keyword>
<dbReference type="InterPro" id="IPR019787">
    <property type="entry name" value="Znf_PHD-finger"/>
</dbReference>
<proteinExistence type="predicted"/>
<reference evidence="7 9" key="1">
    <citation type="submission" date="2023-01" db="EMBL/GenBank/DDBJ databases">
        <authorList>
            <person name="Whitehead M."/>
        </authorList>
    </citation>
    <scope>NUCLEOTIDE SEQUENCE [LARGE SCALE GENOMIC DNA]</scope>
</reference>
<feature type="domain" description="PHD-type" evidence="6">
    <location>
        <begin position="1"/>
        <end position="58"/>
    </location>
</feature>
<dbReference type="InterPro" id="IPR001965">
    <property type="entry name" value="Znf_PHD"/>
</dbReference>
<dbReference type="PROSITE" id="PS01359">
    <property type="entry name" value="ZF_PHD_1"/>
    <property type="match status" value="1"/>
</dbReference>
<dbReference type="EMBL" id="CARXXK010000001">
    <property type="protein sequence ID" value="CAI6351337.1"/>
    <property type="molecule type" value="Genomic_DNA"/>
</dbReference>
<name>A0AAV0W6E9_9HEMI</name>
<feature type="coiled-coil region" evidence="5">
    <location>
        <begin position="90"/>
        <end position="145"/>
    </location>
</feature>
<dbReference type="GO" id="GO:0008270">
    <property type="term" value="F:zinc ion binding"/>
    <property type="evidence" value="ECO:0007669"/>
    <property type="project" value="UniProtKB-KW"/>
</dbReference>